<dbReference type="Proteomes" id="UP001610861">
    <property type="component" value="Unassembled WGS sequence"/>
</dbReference>
<evidence type="ECO:0000259" key="2">
    <source>
        <dbReference type="Pfam" id="PF01261"/>
    </source>
</evidence>
<accession>A0ABW7Q3F5</accession>
<evidence type="ECO:0000313" key="4">
    <source>
        <dbReference type="Proteomes" id="UP001610861"/>
    </source>
</evidence>
<proteinExistence type="predicted"/>
<dbReference type="SUPFAM" id="SSF51658">
    <property type="entry name" value="Xylose isomerase-like"/>
    <property type="match status" value="1"/>
</dbReference>
<dbReference type="Gene3D" id="3.20.20.150">
    <property type="entry name" value="Divalent-metal-dependent TIM barrel enzymes"/>
    <property type="match status" value="1"/>
</dbReference>
<protein>
    <submittedName>
        <fullName evidence="3">Sugar phosphate isomerase/epimerase family protein</fullName>
    </submittedName>
</protein>
<dbReference type="GO" id="GO:0016853">
    <property type="term" value="F:isomerase activity"/>
    <property type="evidence" value="ECO:0007669"/>
    <property type="project" value="UniProtKB-KW"/>
</dbReference>
<dbReference type="Pfam" id="PF01261">
    <property type="entry name" value="AP_endonuc_2"/>
    <property type="match status" value="1"/>
</dbReference>
<dbReference type="RefSeq" id="WP_396638742.1">
    <property type="nucleotide sequence ID" value="NZ_JBIQWL010000001.1"/>
</dbReference>
<dbReference type="InterPro" id="IPR036237">
    <property type="entry name" value="Xyl_isomerase-like_sf"/>
</dbReference>
<dbReference type="EMBL" id="JBIQWL010000001">
    <property type="protein sequence ID" value="MFH8248782.1"/>
    <property type="molecule type" value="Genomic_DNA"/>
</dbReference>
<dbReference type="InterPro" id="IPR013022">
    <property type="entry name" value="Xyl_isomerase-like_TIM-brl"/>
</dbReference>
<feature type="domain" description="Xylose isomerase-like TIM barrel" evidence="2">
    <location>
        <begin position="39"/>
        <end position="268"/>
    </location>
</feature>
<keyword evidence="1" id="KW-0119">Carbohydrate metabolism</keyword>
<comment type="caution">
    <text evidence="3">The sequence shown here is derived from an EMBL/GenBank/DDBJ whole genome shotgun (WGS) entry which is preliminary data.</text>
</comment>
<keyword evidence="4" id="KW-1185">Reference proteome</keyword>
<organism evidence="3 4">
    <name type="scientific">Microbacterium alkaliflavum</name>
    <dbReference type="NCBI Taxonomy" id="3248839"/>
    <lineage>
        <taxon>Bacteria</taxon>
        <taxon>Bacillati</taxon>
        <taxon>Actinomycetota</taxon>
        <taxon>Actinomycetes</taxon>
        <taxon>Micrococcales</taxon>
        <taxon>Microbacteriaceae</taxon>
        <taxon>Microbacterium</taxon>
    </lineage>
</organism>
<gene>
    <name evidence="3" type="ORF">ACH3VR_00260</name>
</gene>
<dbReference type="PANTHER" id="PTHR12110:SF41">
    <property type="entry name" value="INOSOSE DEHYDRATASE"/>
    <property type="match status" value="1"/>
</dbReference>
<evidence type="ECO:0000313" key="3">
    <source>
        <dbReference type="EMBL" id="MFH8248782.1"/>
    </source>
</evidence>
<dbReference type="InterPro" id="IPR050312">
    <property type="entry name" value="IolE/XylAMocC-like"/>
</dbReference>
<sequence length="292" mass="31191">MTHNAHLVDRGSSVAGPRVSEYTISSVCLRGYDFAQALEVAKRLGFDSLDLVGLRGLCEHVPVNGSTADLRAAAEVFRRSGLRGASVNADPGSFDGFDDAEDVRRRIDGLLGFLGEAELPLLVLPCGEKTAAPPADPQISRMADALNGVAASARAAGVRLAVEAPYFGRPIHSLERAEQLLAALDPAIELAYDVSHVEAADESVVAGWDRFADRIGIVHLRDAASGDVRRVIGAGRVDFAAFLHQVRASDFSGDVVLELETQNSPYASKEDEVMAAALYLGAIEQKEREIVR</sequence>
<name>A0ABW7Q3F5_9MICO</name>
<evidence type="ECO:0000256" key="1">
    <source>
        <dbReference type="ARBA" id="ARBA00023277"/>
    </source>
</evidence>
<reference evidence="3 4" key="1">
    <citation type="submission" date="2024-09" db="EMBL/GenBank/DDBJ databases">
        <authorList>
            <person name="Pan X."/>
        </authorList>
    </citation>
    <scope>NUCLEOTIDE SEQUENCE [LARGE SCALE GENOMIC DNA]</scope>
    <source>
        <strain evidence="3 4">B2969</strain>
    </source>
</reference>
<keyword evidence="3" id="KW-0413">Isomerase</keyword>
<dbReference type="PANTHER" id="PTHR12110">
    <property type="entry name" value="HYDROXYPYRUVATE ISOMERASE"/>
    <property type="match status" value="1"/>
</dbReference>